<evidence type="ECO:0000256" key="1">
    <source>
        <dbReference type="SAM" id="Phobius"/>
    </source>
</evidence>
<feature type="transmembrane region" description="Helical" evidence="1">
    <location>
        <begin position="29"/>
        <end position="49"/>
    </location>
</feature>
<protein>
    <submittedName>
        <fullName evidence="2">Membrane protein</fullName>
    </submittedName>
</protein>
<accession>A0AAE7E3N2</accession>
<organism evidence="2 3">
    <name type="scientific">Arcobacter venerupis</name>
    <dbReference type="NCBI Taxonomy" id="1054033"/>
    <lineage>
        <taxon>Bacteria</taxon>
        <taxon>Pseudomonadati</taxon>
        <taxon>Campylobacterota</taxon>
        <taxon>Epsilonproteobacteria</taxon>
        <taxon>Campylobacterales</taxon>
        <taxon>Arcobacteraceae</taxon>
        <taxon>Arcobacter</taxon>
    </lineage>
</organism>
<dbReference type="AlphaFoldDB" id="A0AAE7E3N2"/>
<reference evidence="2 3" key="1">
    <citation type="submission" date="2020-05" db="EMBL/GenBank/DDBJ databases">
        <title>Complete genome sequencing of Campylobacter and Arcobacter type strains.</title>
        <authorList>
            <person name="Miller W.G."/>
            <person name="Yee E."/>
        </authorList>
    </citation>
    <scope>NUCLEOTIDE SEQUENCE [LARGE SCALE GENOMIC DNA]</scope>
    <source>
        <strain evidence="2 3">LMG 26156</strain>
    </source>
</reference>
<evidence type="ECO:0000313" key="2">
    <source>
        <dbReference type="EMBL" id="QKF66142.1"/>
    </source>
</evidence>
<evidence type="ECO:0000313" key="3">
    <source>
        <dbReference type="Proteomes" id="UP000503482"/>
    </source>
</evidence>
<proteinExistence type="predicted"/>
<keyword evidence="1" id="KW-0472">Membrane</keyword>
<sequence length="164" mass="19780">MQEQTHNTNLYQKIKEKFDLITSNNGKNWLLALNWILLIELFSTVLEYKFIDVSKKFVVYMPSSIQKELLIAIMIVLLIWYSIYNFIYMKKEQFFIFTLYLTICIYLFITDDLSFNLLAHNLNLFELTIDGFGFYLIIQLILKFIIFYLIYKMIVAFRNRNKSI</sequence>
<dbReference type="RefSeq" id="WP_128357706.1">
    <property type="nucleotide sequence ID" value="NZ_CP053840.1"/>
</dbReference>
<feature type="transmembrane region" description="Helical" evidence="1">
    <location>
        <begin position="132"/>
        <end position="151"/>
    </location>
</feature>
<name>A0AAE7E3N2_9BACT</name>
<dbReference type="Proteomes" id="UP000503482">
    <property type="component" value="Chromosome"/>
</dbReference>
<keyword evidence="1" id="KW-0812">Transmembrane</keyword>
<keyword evidence="3" id="KW-1185">Reference proteome</keyword>
<keyword evidence="1" id="KW-1133">Transmembrane helix</keyword>
<feature type="transmembrane region" description="Helical" evidence="1">
    <location>
        <begin position="69"/>
        <end position="87"/>
    </location>
</feature>
<dbReference type="KEGG" id="avp:AVENP_0568"/>
<gene>
    <name evidence="2" type="ORF">AVENP_0568</name>
</gene>
<dbReference type="EMBL" id="CP053840">
    <property type="protein sequence ID" value="QKF66142.1"/>
    <property type="molecule type" value="Genomic_DNA"/>
</dbReference>
<feature type="transmembrane region" description="Helical" evidence="1">
    <location>
        <begin position="94"/>
        <end position="109"/>
    </location>
</feature>